<dbReference type="AlphaFoldDB" id="M2QGJ4"/>
<dbReference type="EMBL" id="KB445798">
    <property type="protein sequence ID" value="EMD36173.1"/>
    <property type="molecule type" value="Genomic_DNA"/>
</dbReference>
<gene>
    <name evidence="2" type="ORF">CERSUDRAFT_95523</name>
</gene>
<dbReference type="OrthoDB" id="2998325at2759"/>
<sequence length="126" mass="13524">MAFSAPTKPGDDSGKDKPCTNPCSKTGTIVRDKNSNSRAIGTWEIDGRTYTFTFNLSNSVPKFTASSATLTYCDTDDLTGTRSFRGLIGRKQTNFKLDDNVTISGDLDLPISVNASVNGTGVWQSS</sequence>
<evidence type="ECO:0000256" key="1">
    <source>
        <dbReference type="SAM" id="MobiDB-lite"/>
    </source>
</evidence>
<name>M2QGJ4_CERS8</name>
<dbReference type="HOGENOM" id="CLU_155349_2_1_1"/>
<protein>
    <submittedName>
        <fullName evidence="2">Uncharacterized protein</fullName>
    </submittedName>
</protein>
<accession>M2QGJ4</accession>
<evidence type="ECO:0000313" key="2">
    <source>
        <dbReference type="EMBL" id="EMD36173.1"/>
    </source>
</evidence>
<feature type="compositionally biased region" description="Basic and acidic residues" evidence="1">
    <location>
        <begin position="9"/>
        <end position="18"/>
    </location>
</feature>
<dbReference type="Proteomes" id="UP000016930">
    <property type="component" value="Unassembled WGS sequence"/>
</dbReference>
<proteinExistence type="predicted"/>
<evidence type="ECO:0000313" key="3">
    <source>
        <dbReference type="Proteomes" id="UP000016930"/>
    </source>
</evidence>
<reference evidence="2 3" key="1">
    <citation type="journal article" date="2012" name="Proc. Natl. Acad. Sci. U.S.A.">
        <title>Comparative genomics of Ceriporiopsis subvermispora and Phanerochaete chrysosporium provide insight into selective ligninolysis.</title>
        <authorList>
            <person name="Fernandez-Fueyo E."/>
            <person name="Ruiz-Duenas F.J."/>
            <person name="Ferreira P."/>
            <person name="Floudas D."/>
            <person name="Hibbett D.S."/>
            <person name="Canessa P."/>
            <person name="Larrondo L.F."/>
            <person name="James T.Y."/>
            <person name="Seelenfreund D."/>
            <person name="Lobos S."/>
            <person name="Polanco R."/>
            <person name="Tello M."/>
            <person name="Honda Y."/>
            <person name="Watanabe T."/>
            <person name="Watanabe T."/>
            <person name="Ryu J.S."/>
            <person name="Kubicek C.P."/>
            <person name="Schmoll M."/>
            <person name="Gaskell J."/>
            <person name="Hammel K.E."/>
            <person name="St John F.J."/>
            <person name="Vanden Wymelenberg A."/>
            <person name="Sabat G."/>
            <person name="Splinter BonDurant S."/>
            <person name="Syed K."/>
            <person name="Yadav J.S."/>
            <person name="Doddapaneni H."/>
            <person name="Subramanian V."/>
            <person name="Lavin J.L."/>
            <person name="Oguiza J.A."/>
            <person name="Perez G."/>
            <person name="Pisabarro A.G."/>
            <person name="Ramirez L."/>
            <person name="Santoyo F."/>
            <person name="Master E."/>
            <person name="Coutinho P.M."/>
            <person name="Henrissat B."/>
            <person name="Lombard V."/>
            <person name="Magnuson J.K."/>
            <person name="Kuees U."/>
            <person name="Hori C."/>
            <person name="Igarashi K."/>
            <person name="Samejima M."/>
            <person name="Held B.W."/>
            <person name="Barry K.W."/>
            <person name="LaButti K.M."/>
            <person name="Lapidus A."/>
            <person name="Lindquist E.A."/>
            <person name="Lucas S.M."/>
            <person name="Riley R."/>
            <person name="Salamov A.A."/>
            <person name="Hoffmeister D."/>
            <person name="Schwenk D."/>
            <person name="Hadar Y."/>
            <person name="Yarden O."/>
            <person name="de Vries R.P."/>
            <person name="Wiebenga A."/>
            <person name="Stenlid J."/>
            <person name="Eastwood D."/>
            <person name="Grigoriev I.V."/>
            <person name="Berka R.M."/>
            <person name="Blanchette R.A."/>
            <person name="Kersten P."/>
            <person name="Martinez A.T."/>
            <person name="Vicuna R."/>
            <person name="Cullen D."/>
        </authorList>
    </citation>
    <scope>NUCLEOTIDE SEQUENCE [LARGE SCALE GENOMIC DNA]</scope>
    <source>
        <strain evidence="2 3">B</strain>
    </source>
</reference>
<keyword evidence="3" id="KW-1185">Reference proteome</keyword>
<feature type="region of interest" description="Disordered" evidence="1">
    <location>
        <begin position="1"/>
        <end position="30"/>
    </location>
</feature>
<organism evidence="2 3">
    <name type="scientific">Ceriporiopsis subvermispora (strain B)</name>
    <name type="common">White-rot fungus</name>
    <name type="synonym">Gelatoporia subvermispora</name>
    <dbReference type="NCBI Taxonomy" id="914234"/>
    <lineage>
        <taxon>Eukaryota</taxon>
        <taxon>Fungi</taxon>
        <taxon>Dikarya</taxon>
        <taxon>Basidiomycota</taxon>
        <taxon>Agaricomycotina</taxon>
        <taxon>Agaricomycetes</taxon>
        <taxon>Polyporales</taxon>
        <taxon>Gelatoporiaceae</taxon>
        <taxon>Gelatoporia</taxon>
    </lineage>
</organism>